<name>V1H0E0_SALER</name>
<dbReference type="Gene3D" id="2.60.40.3940">
    <property type="match status" value="1"/>
</dbReference>
<feature type="region of interest" description="Disordered" evidence="1">
    <location>
        <begin position="175"/>
        <end position="202"/>
    </location>
</feature>
<dbReference type="InterPro" id="IPR051934">
    <property type="entry name" value="Phage_Tail_Fiber_Structural"/>
</dbReference>
<reference evidence="4 5" key="1">
    <citation type="journal article" date="2013" name="Genome Biol. Evol.">
        <title>Phylogenetic diversity of the enteric pathogen Salmonella enterica subsp. enterica inferred from genome-wide reference-free SNP characters.</title>
        <authorList>
            <person name="Timme R.E."/>
            <person name="Pettengill J.B."/>
            <person name="Allard M.W."/>
            <person name="Strain E."/>
            <person name="Barrangou R."/>
            <person name="Wehnes C."/>
            <person name="Van Kessel J.S."/>
            <person name="Karns J.S."/>
            <person name="Musser S.M."/>
            <person name="Brown E.W."/>
        </authorList>
    </citation>
    <scope>NUCLEOTIDE SEQUENCE [LARGE SCALE GENOMIC DNA]</scope>
    <source>
        <strain evidence="4 5">1121</strain>
    </source>
</reference>
<accession>V1H0E0</accession>
<feature type="domain" description="Phage tail fibre protein N-terminal" evidence="2">
    <location>
        <begin position="1"/>
        <end position="150"/>
    </location>
</feature>
<evidence type="ECO:0000259" key="2">
    <source>
        <dbReference type="Pfam" id="PF12571"/>
    </source>
</evidence>
<protein>
    <submittedName>
        <fullName evidence="4">Fels-2 prophage Pin</fullName>
    </submittedName>
</protein>
<dbReference type="Gene3D" id="6.20.70.20">
    <property type="match status" value="1"/>
</dbReference>
<organism evidence="4 5">
    <name type="scientific">Salmonella enterica subsp. indica serovar 6,14,25:z10:1,(2),7 str. 1121</name>
    <dbReference type="NCBI Taxonomy" id="1173950"/>
    <lineage>
        <taxon>Bacteria</taxon>
        <taxon>Pseudomonadati</taxon>
        <taxon>Pseudomonadota</taxon>
        <taxon>Gammaproteobacteria</taxon>
        <taxon>Enterobacterales</taxon>
        <taxon>Enterobacteriaceae</taxon>
        <taxon>Salmonella</taxon>
    </lineage>
</organism>
<dbReference type="Proteomes" id="UP000017304">
    <property type="component" value="Unassembled WGS sequence"/>
</dbReference>
<dbReference type="PANTHER" id="PTHR35191:SF1">
    <property type="entry name" value="PROPHAGE SIDE TAIL FIBER PROTEIN HOMOLOG STFQ-RELATED"/>
    <property type="match status" value="1"/>
</dbReference>
<dbReference type="PANTHER" id="PTHR35191">
    <property type="entry name" value="PROPHAGE SIDE TAIL FIBER PROTEIN HOMOLOG STFQ-RELATED"/>
    <property type="match status" value="1"/>
</dbReference>
<feature type="domain" description="Putative tail fiber protein gp53-like C-terminal" evidence="3">
    <location>
        <begin position="523"/>
        <end position="602"/>
    </location>
</feature>
<dbReference type="InterPro" id="IPR022225">
    <property type="entry name" value="Phage_tail_fibre_N"/>
</dbReference>
<gene>
    <name evidence="4" type="ORF">SEI61121_14176</name>
</gene>
<dbReference type="Pfam" id="PF12571">
    <property type="entry name" value="Phage_tail_fib"/>
    <property type="match status" value="1"/>
</dbReference>
<evidence type="ECO:0000259" key="3">
    <source>
        <dbReference type="Pfam" id="PF21882"/>
    </source>
</evidence>
<evidence type="ECO:0000256" key="1">
    <source>
        <dbReference type="SAM" id="MobiDB-lite"/>
    </source>
</evidence>
<dbReference type="AlphaFoldDB" id="V1H0E0"/>
<dbReference type="InterPro" id="IPR054075">
    <property type="entry name" value="Gp53-like_C"/>
</dbReference>
<dbReference type="Pfam" id="PF21882">
    <property type="entry name" value="Gp53-like_C"/>
    <property type="match status" value="1"/>
</dbReference>
<dbReference type="EMBL" id="AOXI01000033">
    <property type="protein sequence ID" value="ESE83546.1"/>
    <property type="molecule type" value="Genomic_DNA"/>
</dbReference>
<dbReference type="STRING" id="1173950.SEI61121_14176"/>
<evidence type="ECO:0000313" key="4">
    <source>
        <dbReference type="EMBL" id="ESE83546.1"/>
    </source>
</evidence>
<comment type="caution">
    <text evidence="4">The sequence shown here is derived from an EMBL/GenBank/DDBJ whole genome shotgun (WGS) entry which is preliminary data.</text>
</comment>
<sequence>MSAKFYTLLTDIGAAKLASATALGIPLKITHMAVGDGGGVLPTPSAQQTALVAERRRAALNMLYIDPQNNSQIIAEQVIPETEGGWWIREVGLFDETGALIAVGNCPESYKPQLTEGSGRTQTVRMVLITSSTDNITLKIDPAVVLATRKYVDDKALELKVYVDDLMAKHLAAPDPHSQYAQKDSPTLTGIPKVPTPAAGNSTKQIANTEFVASSIAAMVDSAPAALDTLNELAAALGNDPNFATTMINALAGKQPLDNTLTNLSGKDIAGLLTYLGLGETAKQAAGAVQKTGDEMSGKLTLPQTSSFGVNTNNTLGGSSIAIGDNDTGLKGNGDGNLAFMANNVLAGYFNENELQHSKKMLTKNFQALVDNNWPEGAGGFSGQLSSEAPFSVPMVHRQNNDNNFFPLLKGKVSLESGYPVAASFGILTSGNTNFPQIAIHAKTDFDVNDKIWVFDVATGEFRAPGRITATEILLSGKSRVGPDGNLYGDVWGGWLNDFLINNYNRKNTASLGDYGWVSDESTGFIMQWGTLGSSNGTYNFPREFPTSCFAVFVTNTNQQGGSVDNAFGYPVSKSQFFAATKASTDGNVVNGYPVAWFAIGR</sequence>
<feature type="compositionally biased region" description="Polar residues" evidence="1">
    <location>
        <begin position="179"/>
        <end position="188"/>
    </location>
</feature>
<evidence type="ECO:0000313" key="5">
    <source>
        <dbReference type="Proteomes" id="UP000017304"/>
    </source>
</evidence>
<dbReference type="PATRIC" id="fig|1173950.3.peg.2959"/>
<proteinExistence type="predicted"/>